<comment type="subcellular location">
    <subcellularLocation>
        <location evidence="1 13">Cytoplasm</location>
    </subcellularLocation>
</comment>
<dbReference type="Pfam" id="PF03332">
    <property type="entry name" value="PMM"/>
    <property type="match status" value="1"/>
</dbReference>
<dbReference type="GO" id="GO:0006013">
    <property type="term" value="P:mannose metabolic process"/>
    <property type="evidence" value="ECO:0007669"/>
    <property type="project" value="TreeGrafter"/>
</dbReference>
<evidence type="ECO:0000256" key="7">
    <source>
        <dbReference type="ARBA" id="ARBA00022723"/>
    </source>
</evidence>
<feature type="binding site" evidence="12">
    <location>
        <position position="218"/>
    </location>
    <ligand>
        <name>Mg(2+)</name>
        <dbReference type="ChEBI" id="CHEBI:18420"/>
        <label>1</label>
    </ligand>
</feature>
<keyword evidence="15" id="KW-1185">Reference proteome</keyword>
<dbReference type="InterPro" id="IPR006379">
    <property type="entry name" value="HAD-SF_hydro_IIB"/>
</dbReference>
<evidence type="ECO:0000256" key="10">
    <source>
        <dbReference type="PIRSR" id="PIRSR605002-1"/>
    </source>
</evidence>
<evidence type="ECO:0000256" key="5">
    <source>
        <dbReference type="ARBA" id="ARBA00012730"/>
    </source>
</evidence>
<dbReference type="InParanoid" id="L2GN41"/>
<feature type="binding site" evidence="12">
    <location>
        <position position="14"/>
    </location>
    <ligand>
        <name>Mg(2+)</name>
        <dbReference type="ChEBI" id="CHEBI:18420"/>
        <label>1</label>
    </ligand>
</feature>
<dbReference type="SUPFAM" id="SSF56784">
    <property type="entry name" value="HAD-like"/>
    <property type="match status" value="1"/>
</dbReference>
<dbReference type="GO" id="GO:0180047">
    <property type="term" value="P:dolichol phosphate mannose biosynthetic process"/>
    <property type="evidence" value="ECO:0007669"/>
    <property type="project" value="EnsemblFungi"/>
</dbReference>
<feature type="active site" description="Nucleophile" evidence="10">
    <location>
        <position position="12"/>
    </location>
</feature>
<protein>
    <recommendedName>
        <fullName evidence="5 13">Phosphomannomutase</fullName>
        <ecNumber evidence="5 13">5.4.2.8</ecNumber>
    </recommendedName>
</protein>
<comment type="subunit">
    <text evidence="4 13">Homodimer.</text>
</comment>
<dbReference type="GO" id="GO:0016787">
    <property type="term" value="F:hydrolase activity"/>
    <property type="evidence" value="ECO:0007669"/>
    <property type="project" value="UniProtKB-KW"/>
</dbReference>
<dbReference type="Proteomes" id="UP000011082">
    <property type="component" value="Unassembled WGS sequence"/>
</dbReference>
<sequence length="252" mass="28903">MKKREDVIFLFDVDGTLSPSRRTAPSKSIHMLNELRKRVYVAFVGGSDLSKQEEQIGPELLDIFDYGFPENGTLFYKGRERVSAASIITFLGEDNYKILINKVLRILSESDCPIKRGTFVELRQALINVSPIGRTCTQEERDKFNEFDKKSNLRKNICEQLKDTCDKMNMQTSIGGQISIDIFPKGWDKTYCLQHIKQDKIFFFGDMTMEGGNDYEIFTHPKVKGSTVKGPDDTFEKVNEKLRELGIAEIKF</sequence>
<dbReference type="GO" id="GO:0006487">
    <property type="term" value="P:protein N-linked glycosylation"/>
    <property type="evidence" value="ECO:0007669"/>
    <property type="project" value="TreeGrafter"/>
</dbReference>
<feature type="binding site" evidence="11">
    <location>
        <position position="134"/>
    </location>
    <ligand>
        <name>alpha-D-mannose 1-phosphate</name>
        <dbReference type="ChEBI" id="CHEBI:58409"/>
    </ligand>
</feature>
<dbReference type="SFLD" id="SFLDS00003">
    <property type="entry name" value="Haloacid_Dehalogenase"/>
    <property type="match status" value="1"/>
</dbReference>
<keyword evidence="6 13" id="KW-0963">Cytoplasm</keyword>
<keyword evidence="9 13" id="KW-0413">Isomerase</keyword>
<feature type="binding site" evidence="11">
    <location>
        <position position="123"/>
    </location>
    <ligand>
        <name>alpha-D-mannose 1-phosphate</name>
        <dbReference type="ChEBI" id="CHEBI:58409"/>
    </ligand>
</feature>
<gene>
    <name evidence="14" type="ORF">VICG_01104</name>
</gene>
<dbReference type="PANTHER" id="PTHR10466:SF0">
    <property type="entry name" value="PHOSPHOMANNOMUTASE"/>
    <property type="match status" value="1"/>
</dbReference>
<comment type="similarity">
    <text evidence="3 13">Belongs to the eukaryotic PMM family.</text>
</comment>
<dbReference type="Gene3D" id="3.40.50.1000">
    <property type="entry name" value="HAD superfamily/HAD-like"/>
    <property type="match status" value="1"/>
</dbReference>
<proteinExistence type="inferred from homology"/>
<dbReference type="GO" id="GO:0042803">
    <property type="term" value="F:protein homodimerization activity"/>
    <property type="evidence" value="ECO:0007669"/>
    <property type="project" value="EnsemblFungi"/>
</dbReference>
<dbReference type="VEuPathDB" id="MicrosporidiaDB:VICG_01104"/>
<reference evidence="15" key="1">
    <citation type="submission" date="2011-05" db="EMBL/GenBank/DDBJ databases">
        <title>The genome sequence of Vittaforma corneae strain ATCC 50505.</title>
        <authorList>
            <consortium name="The Broad Institute Genome Sequencing Platform"/>
            <person name="Cuomo C."/>
            <person name="Didier E."/>
            <person name="Bowers L."/>
            <person name="Young S.K."/>
            <person name="Zeng Q."/>
            <person name="Gargeya S."/>
            <person name="Fitzgerald M."/>
            <person name="Haas B."/>
            <person name="Abouelleil A."/>
            <person name="Alvarado L."/>
            <person name="Arachchi H.M."/>
            <person name="Berlin A."/>
            <person name="Chapman S.B."/>
            <person name="Gearin G."/>
            <person name="Goldberg J."/>
            <person name="Griggs A."/>
            <person name="Gujja S."/>
            <person name="Hansen M."/>
            <person name="Heiman D."/>
            <person name="Howarth C."/>
            <person name="Larimer J."/>
            <person name="Lui A."/>
            <person name="MacDonald P.J.P."/>
            <person name="McCowen C."/>
            <person name="Montmayeur A."/>
            <person name="Murphy C."/>
            <person name="Neiman D."/>
            <person name="Pearson M."/>
            <person name="Priest M."/>
            <person name="Roberts A."/>
            <person name="Saif S."/>
            <person name="Shea T."/>
            <person name="Sisk P."/>
            <person name="Stolte C."/>
            <person name="Sykes S."/>
            <person name="Wortman J."/>
            <person name="Nusbaum C."/>
            <person name="Birren B."/>
        </authorList>
    </citation>
    <scope>NUCLEOTIDE SEQUENCE [LARGE SCALE GENOMIC DNA]</scope>
    <source>
        <strain evidence="15">ATCC 50505</strain>
    </source>
</reference>
<dbReference type="AlphaFoldDB" id="L2GN41"/>
<comment type="pathway">
    <text evidence="2 13">Nucleotide-sugar biosynthesis; GDP-alpha-D-mannose biosynthesis; alpha-D-mannose 1-phosphate from D-fructose 6-phosphate: step 2/2.</text>
</comment>
<dbReference type="GO" id="GO:0016020">
    <property type="term" value="C:membrane"/>
    <property type="evidence" value="ECO:0007669"/>
    <property type="project" value="GOC"/>
</dbReference>
<evidence type="ECO:0000313" key="14">
    <source>
        <dbReference type="EMBL" id="ELA41920.1"/>
    </source>
</evidence>
<comment type="catalytic activity">
    <reaction evidence="13">
        <text>alpha-D-mannose 1-phosphate = D-mannose 6-phosphate</text>
        <dbReference type="Rhea" id="RHEA:11140"/>
        <dbReference type="ChEBI" id="CHEBI:58409"/>
        <dbReference type="ChEBI" id="CHEBI:58735"/>
        <dbReference type="EC" id="5.4.2.8"/>
    </reaction>
</comment>
<dbReference type="RefSeq" id="XP_007604550.1">
    <property type="nucleotide sequence ID" value="XM_007604488.1"/>
</dbReference>
<dbReference type="CDD" id="cd02585">
    <property type="entry name" value="HAD_PMM"/>
    <property type="match status" value="1"/>
</dbReference>
<dbReference type="FunCoup" id="L2GN41">
    <property type="interactions" value="94"/>
</dbReference>
<evidence type="ECO:0000256" key="9">
    <source>
        <dbReference type="ARBA" id="ARBA00023235"/>
    </source>
</evidence>
<evidence type="ECO:0000256" key="8">
    <source>
        <dbReference type="ARBA" id="ARBA00022842"/>
    </source>
</evidence>
<dbReference type="InterPro" id="IPR005002">
    <property type="entry name" value="PMM"/>
</dbReference>
<dbReference type="EMBL" id="JH370137">
    <property type="protein sequence ID" value="ELA41920.1"/>
    <property type="molecule type" value="Genomic_DNA"/>
</dbReference>
<dbReference type="OrthoDB" id="10264771at2759"/>
<dbReference type="EC" id="5.4.2.8" evidence="5 13"/>
<evidence type="ECO:0000313" key="15">
    <source>
        <dbReference type="Proteomes" id="UP000011082"/>
    </source>
</evidence>
<dbReference type="PANTHER" id="PTHR10466">
    <property type="entry name" value="PHOSPHOMANNOMUTASE"/>
    <property type="match status" value="1"/>
</dbReference>
<keyword evidence="8 12" id="KW-0460">Magnesium</keyword>
<dbReference type="GO" id="GO:0004615">
    <property type="term" value="F:phosphomannomutase activity"/>
    <property type="evidence" value="ECO:0007669"/>
    <property type="project" value="UniProtKB-EC"/>
</dbReference>
<dbReference type="InterPro" id="IPR023214">
    <property type="entry name" value="HAD_sf"/>
</dbReference>
<evidence type="ECO:0000256" key="1">
    <source>
        <dbReference type="ARBA" id="ARBA00004496"/>
    </source>
</evidence>
<comment type="cofactor">
    <cofactor evidence="12">
        <name>Mg(2+)</name>
        <dbReference type="ChEBI" id="CHEBI:18420"/>
    </cofactor>
</comment>
<dbReference type="STRING" id="993615.L2GN41"/>
<comment type="function">
    <text evidence="13">Involved in the synthesis of the GDP-mannose and dolichol-phosphate-mannose required for a number of critical mannosyl transfer reactions.</text>
</comment>
<dbReference type="GO" id="GO:0009298">
    <property type="term" value="P:GDP-mannose biosynthetic process"/>
    <property type="evidence" value="ECO:0007669"/>
    <property type="project" value="UniProtKB-UniPathway"/>
</dbReference>
<feature type="binding site" evidence="11">
    <location>
        <position position="181"/>
    </location>
    <ligand>
        <name>alpha-D-mannose 1-phosphate</name>
        <dbReference type="ChEBI" id="CHEBI:58409"/>
    </ligand>
</feature>
<feature type="binding site" evidence="11">
    <location>
        <position position="141"/>
    </location>
    <ligand>
        <name>alpha-D-mannose 1-phosphate</name>
        <dbReference type="ChEBI" id="CHEBI:58409"/>
    </ligand>
</feature>
<dbReference type="InterPro" id="IPR036412">
    <property type="entry name" value="HAD-like_sf"/>
</dbReference>
<dbReference type="SFLD" id="SFLDG01143">
    <property type="entry name" value="C2.B.3:_Phosphomannomutase_Lik"/>
    <property type="match status" value="1"/>
</dbReference>
<evidence type="ECO:0000256" key="12">
    <source>
        <dbReference type="PIRSR" id="PIRSR605002-3"/>
    </source>
</evidence>
<evidence type="ECO:0000256" key="2">
    <source>
        <dbReference type="ARBA" id="ARBA00004699"/>
    </source>
</evidence>
<dbReference type="SFLD" id="SFLDG01140">
    <property type="entry name" value="C2.B:_Phosphomannomutase_and_P"/>
    <property type="match status" value="1"/>
</dbReference>
<dbReference type="GeneID" id="19881815"/>
<keyword evidence="7 12" id="KW-0479">Metal-binding</keyword>
<feature type="binding site" evidence="12">
    <location>
        <position position="12"/>
    </location>
    <ligand>
        <name>Mg(2+)</name>
        <dbReference type="ChEBI" id="CHEBI:18420"/>
        <label>1</label>
    </ligand>
</feature>
<dbReference type="UniPathway" id="UPA00126">
    <property type="reaction ID" value="UER00424"/>
</dbReference>
<dbReference type="GO" id="GO:0046872">
    <property type="term" value="F:metal ion binding"/>
    <property type="evidence" value="ECO:0007669"/>
    <property type="project" value="UniProtKB-KW"/>
</dbReference>
<dbReference type="FunFam" id="3.30.1240.20:FF:000001">
    <property type="entry name" value="Phosphomannomutase"/>
    <property type="match status" value="1"/>
</dbReference>
<dbReference type="OMA" id="ISHRVYT"/>
<evidence type="ECO:0000256" key="4">
    <source>
        <dbReference type="ARBA" id="ARBA00011738"/>
    </source>
</evidence>
<organism evidence="14 15">
    <name type="scientific">Vittaforma corneae (strain ATCC 50505)</name>
    <name type="common">Microsporidian parasite</name>
    <name type="synonym">Nosema corneum</name>
    <dbReference type="NCBI Taxonomy" id="993615"/>
    <lineage>
        <taxon>Eukaryota</taxon>
        <taxon>Fungi</taxon>
        <taxon>Fungi incertae sedis</taxon>
        <taxon>Microsporidia</taxon>
        <taxon>Nosematidae</taxon>
        <taxon>Vittaforma</taxon>
    </lineage>
</organism>
<dbReference type="GO" id="GO:0005829">
    <property type="term" value="C:cytosol"/>
    <property type="evidence" value="ECO:0007669"/>
    <property type="project" value="EnsemblFungi"/>
</dbReference>
<dbReference type="HOGENOM" id="CLU_065642_0_1_1"/>
<evidence type="ECO:0000256" key="3">
    <source>
        <dbReference type="ARBA" id="ARBA00009736"/>
    </source>
</evidence>
<keyword evidence="14" id="KW-0378">Hydrolase</keyword>
<feature type="binding site" evidence="11">
    <location>
        <position position="179"/>
    </location>
    <ligand>
        <name>alpha-D-mannose 1-phosphate</name>
        <dbReference type="ChEBI" id="CHEBI:58409"/>
    </ligand>
</feature>
<dbReference type="Gene3D" id="3.30.1240.20">
    <property type="match status" value="1"/>
</dbReference>
<feature type="binding site" evidence="12">
    <location>
        <position position="206"/>
    </location>
    <ligand>
        <name>Mg(2+)</name>
        <dbReference type="ChEBI" id="CHEBI:18420"/>
        <label>1</label>
    </ligand>
</feature>
<evidence type="ECO:0000256" key="13">
    <source>
        <dbReference type="RuleBase" id="RU361118"/>
    </source>
</evidence>
<dbReference type="InterPro" id="IPR043169">
    <property type="entry name" value="PMM_cap"/>
</dbReference>
<feature type="active site" description="Proton donor/acceptor" evidence="10">
    <location>
        <position position="14"/>
    </location>
</feature>
<name>L2GN41_VITCO</name>
<dbReference type="NCBIfam" id="TIGR01484">
    <property type="entry name" value="HAD-SF-IIB"/>
    <property type="match status" value="1"/>
</dbReference>
<feature type="binding site" evidence="11">
    <location>
        <position position="21"/>
    </location>
    <ligand>
        <name>alpha-D-mannose 1-phosphate</name>
        <dbReference type="ChEBI" id="CHEBI:58409"/>
    </ligand>
</feature>
<evidence type="ECO:0000256" key="11">
    <source>
        <dbReference type="PIRSR" id="PIRSR605002-2"/>
    </source>
</evidence>
<accession>L2GN41</accession>
<evidence type="ECO:0000256" key="6">
    <source>
        <dbReference type="ARBA" id="ARBA00022490"/>
    </source>
</evidence>